<protein>
    <submittedName>
        <fullName evidence="2">Uncharacterized protein</fullName>
    </submittedName>
</protein>
<evidence type="ECO:0000313" key="3">
    <source>
        <dbReference type="Proteomes" id="UP000232453"/>
    </source>
</evidence>
<feature type="compositionally biased region" description="Basic residues" evidence="1">
    <location>
        <begin position="27"/>
        <end position="36"/>
    </location>
</feature>
<dbReference type="Proteomes" id="UP000232453">
    <property type="component" value="Unassembled WGS sequence"/>
</dbReference>
<feature type="compositionally biased region" description="Low complexity" evidence="1">
    <location>
        <begin position="422"/>
        <end position="462"/>
    </location>
</feature>
<evidence type="ECO:0000313" key="2">
    <source>
        <dbReference type="EMBL" id="PKB32121.1"/>
    </source>
</evidence>
<feature type="compositionally biased region" description="Basic and acidic residues" evidence="1">
    <location>
        <begin position="463"/>
        <end position="495"/>
    </location>
</feature>
<feature type="compositionally biased region" description="Low complexity" evidence="1">
    <location>
        <begin position="322"/>
        <end position="333"/>
    </location>
</feature>
<feature type="region of interest" description="Disordered" evidence="1">
    <location>
        <begin position="1"/>
        <end position="67"/>
    </location>
</feature>
<name>A0AA44ZQN6_PSEA5</name>
<feature type="compositionally biased region" description="Low complexity" evidence="1">
    <location>
        <begin position="398"/>
        <end position="416"/>
    </location>
</feature>
<reference evidence="2 3" key="1">
    <citation type="submission" date="2017-11" db="EMBL/GenBank/DDBJ databases">
        <title>Sequencing the genomes of 1000 actinobacteria strains.</title>
        <authorList>
            <person name="Klenk H.-P."/>
        </authorList>
    </citation>
    <scope>NUCLEOTIDE SEQUENCE [LARGE SCALE GENOMIC DNA]</scope>
    <source>
        <strain evidence="2 3">DSM 44104</strain>
    </source>
</reference>
<dbReference type="EMBL" id="PHUJ01000003">
    <property type="protein sequence ID" value="PKB32121.1"/>
    <property type="molecule type" value="Genomic_DNA"/>
</dbReference>
<evidence type="ECO:0000256" key="1">
    <source>
        <dbReference type="SAM" id="MobiDB-lite"/>
    </source>
</evidence>
<proteinExistence type="predicted"/>
<feature type="compositionally biased region" description="Basic residues" evidence="1">
    <location>
        <begin position="342"/>
        <end position="354"/>
    </location>
</feature>
<organism evidence="2 3">
    <name type="scientific">Pseudonocardia alni</name>
    <name type="common">Amycolata alni</name>
    <dbReference type="NCBI Taxonomy" id="33907"/>
    <lineage>
        <taxon>Bacteria</taxon>
        <taxon>Bacillati</taxon>
        <taxon>Actinomycetota</taxon>
        <taxon>Actinomycetes</taxon>
        <taxon>Pseudonocardiales</taxon>
        <taxon>Pseudonocardiaceae</taxon>
        <taxon>Pseudonocardia</taxon>
    </lineage>
</organism>
<accession>A0AA44ZQN6</accession>
<feature type="compositionally biased region" description="Basic residues" evidence="1">
    <location>
        <begin position="384"/>
        <end position="397"/>
    </location>
</feature>
<feature type="compositionally biased region" description="Basic and acidic residues" evidence="1">
    <location>
        <begin position="251"/>
        <end position="264"/>
    </location>
</feature>
<dbReference type="AlphaFoldDB" id="A0AA44ZQN6"/>
<comment type="caution">
    <text evidence="2">The sequence shown here is derived from an EMBL/GenBank/DDBJ whole genome shotgun (WGS) entry which is preliminary data.</text>
</comment>
<sequence length="495" mass="50841">MNHRGSLSAGPVDRASQGPFYPAHSLTGRKLRHGVRGRQTGGSPGRPPGVVAGHYGGRRRTPGYRHPLTGRYRRSLICVTPTTVSSRWVVHVVFSVVGPPSVQVSNRPVTCAVRVRSGCAVEWSSGTAVVRFRPSAGTPPRTTARGDGAGAPLPAHRRIRPVLRRRDAGRPQRSTGDGLGDRRSGPPAGEPGAASTPAIPGRAGLGRVAPAPTVPGGWGSVPPFRLPEPHHGRRVFPRIGARRAGPLTDFLSRRHGDDPSDLRGRPMVVSGPASSPHQGGIRARSGALVRRVLLVGSCSASGANARRDPTRSTPFSPPPRARTPVGVAARTGSRSGGSGGRPRGRGSSRGRRSGRGSGAALARSRDTRTRRTRGGRGGRGGARSGRRRGPGRRRGRSRAVTTRPTGRTARTRATGATGTGTVGAAARATGLTTGATGAVGPAGSTGAAAVGGDRRVGGAAARPGERGPDDQAARGGPDDQADHAGRDRGQRGPAS</sequence>
<gene>
    <name evidence="2" type="ORF">ATL51_3835</name>
</gene>
<feature type="region of interest" description="Disordered" evidence="1">
    <location>
        <begin position="301"/>
        <end position="495"/>
    </location>
</feature>
<feature type="region of interest" description="Disordered" evidence="1">
    <location>
        <begin position="132"/>
        <end position="283"/>
    </location>
</feature>